<dbReference type="EMBL" id="JBBPDW010000001">
    <property type="protein sequence ID" value="KAK7556714.1"/>
    <property type="molecule type" value="Genomic_DNA"/>
</dbReference>
<keyword evidence="2" id="KW-1133">Transmembrane helix</keyword>
<keyword evidence="4" id="KW-1185">Reference proteome</keyword>
<name>A0ABR1MRZ4_9PEZI</name>
<gene>
    <name evidence="3" type="ORF">IWX46DRAFT_14984</name>
</gene>
<sequence length="100" mass="11127">MSDTQTNTTVAAATQVKLPRVAITYCTQCRWMLRAGYVSADFFGIFFFFYVLMLRLHRIVWWLEGDVNGTTGVGLPSIECGSLHCISSLLPLSLFGGMLI</sequence>
<dbReference type="InterPro" id="IPR011893">
    <property type="entry name" value="Selenoprotein_Rdx-typ"/>
</dbReference>
<comment type="caution">
    <text evidence="3">The sequence shown here is derived from an EMBL/GenBank/DDBJ whole genome shotgun (WGS) entry which is preliminary data.</text>
</comment>
<protein>
    <submittedName>
        <fullName evidence="3">Uncharacterized protein</fullName>
    </submittedName>
</protein>
<feature type="transmembrane region" description="Helical" evidence="2">
    <location>
        <begin position="35"/>
        <end position="54"/>
    </location>
</feature>
<organism evidence="3 4">
    <name type="scientific">Phyllosticta citricarpa</name>
    <dbReference type="NCBI Taxonomy" id="55181"/>
    <lineage>
        <taxon>Eukaryota</taxon>
        <taxon>Fungi</taxon>
        <taxon>Dikarya</taxon>
        <taxon>Ascomycota</taxon>
        <taxon>Pezizomycotina</taxon>
        <taxon>Dothideomycetes</taxon>
        <taxon>Dothideomycetes incertae sedis</taxon>
        <taxon>Botryosphaeriales</taxon>
        <taxon>Phyllostictaceae</taxon>
        <taxon>Phyllosticta</taxon>
    </lineage>
</organism>
<evidence type="ECO:0000313" key="3">
    <source>
        <dbReference type="EMBL" id="KAK7556714.1"/>
    </source>
</evidence>
<proteinExistence type="predicted"/>
<reference evidence="3 4" key="1">
    <citation type="submission" date="2024-04" db="EMBL/GenBank/DDBJ databases">
        <title>Phyllosticta paracitricarpa is synonymous to the EU quarantine fungus P. citricarpa based on phylogenomic analyses.</title>
        <authorList>
            <consortium name="Lawrence Berkeley National Laboratory"/>
            <person name="Van Ingen-Buijs V.A."/>
            <person name="Van Westerhoven A.C."/>
            <person name="Haridas S."/>
            <person name="Skiadas P."/>
            <person name="Martin F."/>
            <person name="Groenewald J.Z."/>
            <person name="Crous P.W."/>
            <person name="Seidl M.F."/>
        </authorList>
    </citation>
    <scope>NUCLEOTIDE SEQUENCE [LARGE SCALE GENOMIC DNA]</scope>
    <source>
        <strain evidence="3 4">CBS 122670</strain>
    </source>
</reference>
<dbReference type="Pfam" id="PF10262">
    <property type="entry name" value="Rdx"/>
    <property type="match status" value="1"/>
</dbReference>
<dbReference type="Proteomes" id="UP001365128">
    <property type="component" value="Unassembled WGS sequence"/>
</dbReference>
<keyword evidence="2" id="KW-0472">Membrane</keyword>
<evidence type="ECO:0000256" key="1">
    <source>
        <dbReference type="ARBA" id="ARBA00023284"/>
    </source>
</evidence>
<keyword evidence="2" id="KW-0812">Transmembrane</keyword>
<keyword evidence="1" id="KW-0676">Redox-active center</keyword>
<dbReference type="Gene3D" id="3.40.30.10">
    <property type="entry name" value="Glutaredoxin"/>
    <property type="match status" value="1"/>
</dbReference>
<evidence type="ECO:0000313" key="4">
    <source>
        <dbReference type="Proteomes" id="UP001365128"/>
    </source>
</evidence>
<evidence type="ECO:0000256" key="2">
    <source>
        <dbReference type="SAM" id="Phobius"/>
    </source>
</evidence>
<accession>A0ABR1MRZ4</accession>